<organism evidence="1 2">
    <name type="scientific">Chitinophaga barathri</name>
    <dbReference type="NCBI Taxonomy" id="1647451"/>
    <lineage>
        <taxon>Bacteria</taxon>
        <taxon>Pseudomonadati</taxon>
        <taxon>Bacteroidota</taxon>
        <taxon>Chitinophagia</taxon>
        <taxon>Chitinophagales</taxon>
        <taxon>Chitinophagaceae</taxon>
        <taxon>Chitinophaga</taxon>
    </lineage>
</organism>
<dbReference type="EMBL" id="RMBX01000015">
    <property type="protein sequence ID" value="RPD38386.1"/>
    <property type="molecule type" value="Genomic_DNA"/>
</dbReference>
<dbReference type="RefSeq" id="WP_123864781.1">
    <property type="nucleotide sequence ID" value="NZ_QXZY01000015.1"/>
</dbReference>
<evidence type="ECO:0000313" key="1">
    <source>
        <dbReference type="EMBL" id="RPD38386.1"/>
    </source>
</evidence>
<name>A0A3N4M9R3_9BACT</name>
<evidence type="ECO:0008006" key="3">
    <source>
        <dbReference type="Google" id="ProtNLM"/>
    </source>
</evidence>
<proteinExistence type="predicted"/>
<evidence type="ECO:0000313" key="2">
    <source>
        <dbReference type="Proteomes" id="UP000279089"/>
    </source>
</evidence>
<reference evidence="2" key="1">
    <citation type="submission" date="2018-11" db="EMBL/GenBank/DDBJ databases">
        <title>Chitinophaga lutea sp.nov., isolate from arsenic contaminated soil.</title>
        <authorList>
            <person name="Zong Y."/>
        </authorList>
    </citation>
    <scope>NUCLEOTIDE SEQUENCE [LARGE SCALE GENOMIC DNA]</scope>
    <source>
        <strain evidence="2">YLT18</strain>
    </source>
</reference>
<protein>
    <recommendedName>
        <fullName evidence="3">Class 1 isoprenoid biosynthesis enzyme</fullName>
    </recommendedName>
</protein>
<dbReference type="CDD" id="cd00385">
    <property type="entry name" value="Isoprenoid_Biosyn_C1"/>
    <property type="match status" value="1"/>
</dbReference>
<comment type="caution">
    <text evidence="1">The sequence shown here is derived from an EMBL/GenBank/DDBJ whole genome shotgun (WGS) entry which is preliminary data.</text>
</comment>
<dbReference type="AlphaFoldDB" id="A0A3N4M9R3"/>
<keyword evidence="2" id="KW-1185">Reference proteome</keyword>
<accession>A0A3N4M9R3</accession>
<gene>
    <name evidence="1" type="ORF">EG028_24235</name>
</gene>
<dbReference type="Proteomes" id="UP000279089">
    <property type="component" value="Unassembled WGS sequence"/>
</dbReference>
<sequence length="302" mass="35154">MPPLLAALETGQEESFGPSSVKRFNKYWQLALNVICNSFYDLVGKQLSAGEQQRILLLSIFGPLYDDLFDDNILSHEKIETFTLNPEDHEPGSFKEYVLRKIYLLLLEQAPCREKLLQHMHQVFTWQKASLKQMQPGIEEEELYQITYRKSYYSILLFHSILDHYPSEAISEMLFPMAGLMQLTNDAFDVYKDIQNGIYTIPNHYLDYERIQQKFLHDVAQFNRSLAGLPFIPKAKGNYGITIHALHAMGWMALEQLKENTRGTGDCRALNMLSRKELVCDMDNFPQKLRWVKKVKQLANHQ</sequence>